<evidence type="ECO:0000313" key="2">
    <source>
        <dbReference type="EMBL" id="SBR27682.1"/>
    </source>
</evidence>
<evidence type="ECO:0000256" key="1">
    <source>
        <dbReference type="SAM" id="MobiDB-lite"/>
    </source>
</evidence>
<name>A0A1A8K5Y3_NOTKU</name>
<organism evidence="2">
    <name type="scientific">Nothobranchius kuhntae</name>
    <name type="common">Beira killifish</name>
    <dbReference type="NCBI Taxonomy" id="321403"/>
    <lineage>
        <taxon>Eukaryota</taxon>
        <taxon>Metazoa</taxon>
        <taxon>Chordata</taxon>
        <taxon>Craniata</taxon>
        <taxon>Vertebrata</taxon>
        <taxon>Euteleostomi</taxon>
        <taxon>Actinopterygii</taxon>
        <taxon>Neopterygii</taxon>
        <taxon>Teleostei</taxon>
        <taxon>Neoteleostei</taxon>
        <taxon>Acanthomorphata</taxon>
        <taxon>Ovalentaria</taxon>
        <taxon>Atherinomorphae</taxon>
        <taxon>Cyprinodontiformes</taxon>
        <taxon>Nothobranchiidae</taxon>
        <taxon>Nothobranchius</taxon>
    </lineage>
</organism>
<feature type="non-terminal residue" evidence="2">
    <location>
        <position position="57"/>
    </location>
</feature>
<feature type="non-terminal residue" evidence="2">
    <location>
        <position position="1"/>
    </location>
</feature>
<dbReference type="EMBL" id="HAEE01007632">
    <property type="protein sequence ID" value="SBR27682.1"/>
    <property type="molecule type" value="Transcribed_RNA"/>
</dbReference>
<gene>
    <name evidence="2" type="primary">Nfu_g_1_003782</name>
</gene>
<sequence>SPCGVEEQKPGSDLVYSRAQQPPEADGSVCLIPCGMEELKPVCRLVHIHERHERSFY</sequence>
<dbReference type="AlphaFoldDB" id="A0A1A8K5Y3"/>
<reference evidence="2" key="2">
    <citation type="submission" date="2016-06" db="EMBL/GenBank/DDBJ databases">
        <title>The genome of a short-lived fish provides insights into sex chromosome evolution and the genetic control of aging.</title>
        <authorList>
            <person name="Reichwald K."/>
            <person name="Felder M."/>
            <person name="Petzold A."/>
            <person name="Koch P."/>
            <person name="Groth M."/>
            <person name="Platzer M."/>
        </authorList>
    </citation>
    <scope>NUCLEOTIDE SEQUENCE</scope>
    <source>
        <tissue evidence="2">Brain</tissue>
    </source>
</reference>
<protein>
    <submittedName>
        <fullName evidence="2">Uncharacterized protein</fullName>
    </submittedName>
</protein>
<proteinExistence type="predicted"/>
<reference evidence="2" key="1">
    <citation type="submission" date="2016-05" db="EMBL/GenBank/DDBJ databases">
        <authorList>
            <person name="Lavstsen T."/>
            <person name="Jespersen J.S."/>
        </authorList>
    </citation>
    <scope>NUCLEOTIDE SEQUENCE</scope>
    <source>
        <tissue evidence="2">Brain</tissue>
    </source>
</reference>
<feature type="compositionally biased region" description="Basic and acidic residues" evidence="1">
    <location>
        <begin position="1"/>
        <end position="10"/>
    </location>
</feature>
<accession>A0A1A8K5Y3</accession>
<feature type="region of interest" description="Disordered" evidence="1">
    <location>
        <begin position="1"/>
        <end position="24"/>
    </location>
</feature>